<evidence type="ECO:0008006" key="2">
    <source>
        <dbReference type="Google" id="ProtNLM"/>
    </source>
</evidence>
<gene>
    <name evidence="1" type="ORF">METZ01_LOCUS210514</name>
</gene>
<dbReference type="PANTHER" id="PTHR43844:SF1">
    <property type="entry name" value="METHIONINE SYNTHASE"/>
    <property type="match status" value="1"/>
</dbReference>
<feature type="non-terminal residue" evidence="1">
    <location>
        <position position="63"/>
    </location>
</feature>
<proteinExistence type="predicted"/>
<organism evidence="1">
    <name type="scientific">marine metagenome</name>
    <dbReference type="NCBI Taxonomy" id="408172"/>
    <lineage>
        <taxon>unclassified sequences</taxon>
        <taxon>metagenomes</taxon>
        <taxon>ecological metagenomes</taxon>
    </lineage>
</organism>
<sequence length="63" mass="6919">MAKPPFRAEHVGSLLRPKELTTAFRQHNAGEIDDDAFTEVQDKAIAEVVKRQQDAGLQAVTDG</sequence>
<dbReference type="SUPFAM" id="SSF51726">
    <property type="entry name" value="UROD/MetE-like"/>
    <property type="match status" value="1"/>
</dbReference>
<reference evidence="1" key="1">
    <citation type="submission" date="2018-05" db="EMBL/GenBank/DDBJ databases">
        <authorList>
            <person name="Lanie J.A."/>
            <person name="Ng W.-L."/>
            <person name="Kazmierczak K.M."/>
            <person name="Andrzejewski T.M."/>
            <person name="Davidsen T.M."/>
            <person name="Wayne K.J."/>
            <person name="Tettelin H."/>
            <person name="Glass J.I."/>
            <person name="Rusch D."/>
            <person name="Podicherti R."/>
            <person name="Tsui H.-C.T."/>
            <person name="Winkler M.E."/>
        </authorList>
    </citation>
    <scope>NUCLEOTIDE SEQUENCE</scope>
</reference>
<dbReference type="Gene3D" id="3.20.20.210">
    <property type="match status" value="1"/>
</dbReference>
<dbReference type="InterPro" id="IPR038071">
    <property type="entry name" value="UROD/MetE-like_sf"/>
</dbReference>
<evidence type="ECO:0000313" key="1">
    <source>
        <dbReference type="EMBL" id="SVB57660.1"/>
    </source>
</evidence>
<dbReference type="EMBL" id="UINC01047859">
    <property type="protein sequence ID" value="SVB57660.1"/>
    <property type="molecule type" value="Genomic_DNA"/>
</dbReference>
<name>A0A382F3V1_9ZZZZ</name>
<accession>A0A382F3V1</accession>
<dbReference type="AlphaFoldDB" id="A0A382F3V1"/>
<protein>
    <recommendedName>
        <fullName evidence="2">Cobalamin-independent methionine synthase MetE C-terminal/archaeal domain-containing protein</fullName>
    </recommendedName>
</protein>
<dbReference type="PANTHER" id="PTHR43844">
    <property type="entry name" value="METHIONINE SYNTHASE"/>
    <property type="match status" value="1"/>
</dbReference>